<dbReference type="EMBL" id="JAWRVE010000072">
    <property type="protein sequence ID" value="KAL1864006.1"/>
    <property type="molecule type" value="Genomic_DNA"/>
</dbReference>
<dbReference type="InterPro" id="IPR029058">
    <property type="entry name" value="AB_hydrolase_fold"/>
</dbReference>
<organism evidence="2 3">
    <name type="scientific">Diaporthe australafricana</name>
    <dbReference type="NCBI Taxonomy" id="127596"/>
    <lineage>
        <taxon>Eukaryota</taxon>
        <taxon>Fungi</taxon>
        <taxon>Dikarya</taxon>
        <taxon>Ascomycota</taxon>
        <taxon>Pezizomycotina</taxon>
        <taxon>Sordariomycetes</taxon>
        <taxon>Sordariomycetidae</taxon>
        <taxon>Diaporthales</taxon>
        <taxon>Diaporthaceae</taxon>
        <taxon>Diaporthe</taxon>
    </lineage>
</organism>
<evidence type="ECO:0000313" key="2">
    <source>
        <dbReference type="EMBL" id="KAL1864006.1"/>
    </source>
</evidence>
<gene>
    <name evidence="2" type="ORF">Daus18300_007971</name>
</gene>
<evidence type="ECO:0000259" key="1">
    <source>
        <dbReference type="Pfam" id="PF12697"/>
    </source>
</evidence>
<proteinExistence type="predicted"/>
<dbReference type="PANTHER" id="PTHR37017:SF11">
    <property type="entry name" value="ESTERASE_LIPASE_THIOESTERASE DOMAIN-CONTAINING PROTEIN"/>
    <property type="match status" value="1"/>
</dbReference>
<accession>A0ABR3WK29</accession>
<dbReference type="InterPro" id="IPR000073">
    <property type="entry name" value="AB_hydrolase_1"/>
</dbReference>
<dbReference type="PANTHER" id="PTHR37017">
    <property type="entry name" value="AB HYDROLASE-1 DOMAIN-CONTAINING PROTEIN-RELATED"/>
    <property type="match status" value="1"/>
</dbReference>
<dbReference type="Pfam" id="PF12697">
    <property type="entry name" value="Abhydrolase_6"/>
    <property type="match status" value="1"/>
</dbReference>
<dbReference type="Proteomes" id="UP001583177">
    <property type="component" value="Unassembled WGS sequence"/>
</dbReference>
<name>A0ABR3WK29_9PEZI</name>
<feature type="domain" description="AB hydrolase-1" evidence="1">
    <location>
        <begin position="9"/>
        <end position="243"/>
    </location>
</feature>
<dbReference type="SUPFAM" id="SSF53474">
    <property type="entry name" value="alpha/beta-Hydrolases"/>
    <property type="match status" value="1"/>
</dbReference>
<reference evidence="2 3" key="1">
    <citation type="journal article" date="2024" name="IMA Fungus">
        <title>IMA Genome - F19 : A genome assembly and annotation guide to empower mycologists, including annotated draft genome sequences of Ceratocystis pirilliformis, Diaporthe australafricana, Fusarium ophioides, Paecilomyces lecythidis, and Sporothrix stenoceras.</title>
        <authorList>
            <person name="Aylward J."/>
            <person name="Wilson A.M."/>
            <person name="Visagie C.M."/>
            <person name="Spraker J."/>
            <person name="Barnes I."/>
            <person name="Buitendag C."/>
            <person name="Ceriani C."/>
            <person name="Del Mar Angel L."/>
            <person name="du Plessis D."/>
            <person name="Fuchs T."/>
            <person name="Gasser K."/>
            <person name="Kramer D."/>
            <person name="Li W."/>
            <person name="Munsamy K."/>
            <person name="Piso A."/>
            <person name="Price J.L."/>
            <person name="Sonnekus B."/>
            <person name="Thomas C."/>
            <person name="van der Nest A."/>
            <person name="van Dijk A."/>
            <person name="van Heerden A."/>
            <person name="van Vuuren N."/>
            <person name="Yilmaz N."/>
            <person name="Duong T.A."/>
            <person name="van der Merwe N.A."/>
            <person name="Wingfield M.J."/>
            <person name="Wingfield B.D."/>
        </authorList>
    </citation>
    <scope>NUCLEOTIDE SEQUENCE [LARGE SCALE GENOMIC DNA]</scope>
    <source>
        <strain evidence="2 3">CMW 18300</strain>
    </source>
</reference>
<comment type="caution">
    <text evidence="2">The sequence shown here is derived from an EMBL/GenBank/DDBJ whole genome shotgun (WGS) entry which is preliminary data.</text>
</comment>
<evidence type="ECO:0000313" key="3">
    <source>
        <dbReference type="Proteomes" id="UP001583177"/>
    </source>
</evidence>
<protein>
    <recommendedName>
        <fullName evidence="1">AB hydrolase-1 domain-containing protein</fullName>
    </recommendedName>
</protein>
<dbReference type="Gene3D" id="3.40.50.1820">
    <property type="entry name" value="alpha/beta hydrolase"/>
    <property type="match status" value="1"/>
</dbReference>
<keyword evidence="3" id="KW-1185">Reference proteome</keyword>
<dbReference type="InterPro" id="IPR052897">
    <property type="entry name" value="Sec-Metab_Biosynth_Hydrolase"/>
</dbReference>
<sequence>MTSTATTSFVMVPGAWHPASALDLVAKPLRAAGYAVRGVDLPSCGAEPPLDGFGPDVDALGKVIAEEADRGQDVVVFMHSYGGVVGTQACRGLGKRERGAAGKKGGVVRLVYCCAFLLGDGVSLMDMLGNQPLPWFILSDNETRVEVNTPEDIFYNDLGAAEAKKSVDTLTHHSYRCLYTKLTYPAYKDIPTTYLFCEKDNAIPLFVQEKMVGDAKALGVQIDTETFDASHSPFLSMPDEIVASCRRAAGGKS</sequence>